<evidence type="ECO:0000256" key="1">
    <source>
        <dbReference type="SAM" id="Phobius"/>
    </source>
</evidence>
<gene>
    <name evidence="2" type="ORF">GGR88_002786</name>
</gene>
<sequence length="158" mass="16158">MALLPLLTALAAVAALLSAALTAGLFAAFSIAVMPALNAEPPAVATATMRRINKVILRPTFFVAFFGGPMFAAVAALLSPRAAAVPFWVAASVLLLGSVLPTMARNVPLNRALDRGGADGGPMPFGDYVRAWTFWNDLRALAGLAAVAAIAVALTRGG</sequence>
<evidence type="ECO:0000313" key="2">
    <source>
        <dbReference type="EMBL" id="NJC35272.1"/>
    </source>
</evidence>
<dbReference type="InterPro" id="IPR013901">
    <property type="entry name" value="Anthrone_oxy"/>
</dbReference>
<proteinExistence type="predicted"/>
<dbReference type="RefSeq" id="WP_209023401.1">
    <property type="nucleotide sequence ID" value="NZ_JAATJE010000002.1"/>
</dbReference>
<feature type="transmembrane region" description="Helical" evidence="1">
    <location>
        <begin position="55"/>
        <end position="78"/>
    </location>
</feature>
<keyword evidence="1" id="KW-1133">Transmembrane helix</keyword>
<protein>
    <submittedName>
        <fullName evidence="2">Membrane protein</fullName>
    </submittedName>
</protein>
<reference evidence="2 3" key="1">
    <citation type="submission" date="2020-03" db="EMBL/GenBank/DDBJ databases">
        <title>Genomic Encyclopedia of Type Strains, Phase IV (KMG-IV): sequencing the most valuable type-strain genomes for metagenomic binning, comparative biology and taxonomic classification.</title>
        <authorList>
            <person name="Goeker M."/>
        </authorList>
    </citation>
    <scope>NUCLEOTIDE SEQUENCE [LARGE SCALE GENOMIC DNA]</scope>
    <source>
        <strain evidence="2 3">DSM 27651</strain>
    </source>
</reference>
<dbReference type="Proteomes" id="UP000734218">
    <property type="component" value="Unassembled WGS sequence"/>
</dbReference>
<keyword evidence="1" id="KW-0472">Membrane</keyword>
<comment type="caution">
    <text evidence="2">The sequence shown here is derived from an EMBL/GenBank/DDBJ whole genome shotgun (WGS) entry which is preliminary data.</text>
</comment>
<feature type="transmembrane region" description="Helical" evidence="1">
    <location>
        <begin position="85"/>
        <end position="104"/>
    </location>
</feature>
<evidence type="ECO:0000313" key="3">
    <source>
        <dbReference type="Proteomes" id="UP000734218"/>
    </source>
</evidence>
<keyword evidence="3" id="KW-1185">Reference proteome</keyword>
<feature type="transmembrane region" description="Helical" evidence="1">
    <location>
        <begin position="138"/>
        <end position="155"/>
    </location>
</feature>
<accession>A0ABX0XR31</accession>
<dbReference type="EMBL" id="JAATJE010000002">
    <property type="protein sequence ID" value="NJC35272.1"/>
    <property type="molecule type" value="Genomic_DNA"/>
</dbReference>
<dbReference type="Pfam" id="PF08592">
    <property type="entry name" value="Anthrone_oxy"/>
    <property type="match status" value="1"/>
</dbReference>
<keyword evidence="1" id="KW-0812">Transmembrane</keyword>
<organism evidence="2 3">
    <name type="scientific">Sphingomonas jejuensis</name>
    <dbReference type="NCBI Taxonomy" id="904715"/>
    <lineage>
        <taxon>Bacteria</taxon>
        <taxon>Pseudomonadati</taxon>
        <taxon>Pseudomonadota</taxon>
        <taxon>Alphaproteobacteria</taxon>
        <taxon>Sphingomonadales</taxon>
        <taxon>Sphingomonadaceae</taxon>
        <taxon>Sphingomonas</taxon>
    </lineage>
</organism>
<name>A0ABX0XR31_9SPHN</name>